<evidence type="ECO:0000256" key="2">
    <source>
        <dbReference type="ARBA" id="ARBA00022737"/>
    </source>
</evidence>
<feature type="domain" description="C2H2-type" evidence="8">
    <location>
        <begin position="409"/>
        <end position="437"/>
    </location>
</feature>
<dbReference type="PANTHER" id="PTHR24379">
    <property type="entry name" value="KRAB AND ZINC FINGER DOMAIN-CONTAINING"/>
    <property type="match status" value="1"/>
</dbReference>
<dbReference type="STRING" id="568069.A0A1J1HFT2"/>
<dbReference type="InterPro" id="IPR012934">
    <property type="entry name" value="Znf_AD"/>
</dbReference>
<feature type="compositionally biased region" description="Basic and acidic residues" evidence="7">
    <location>
        <begin position="150"/>
        <end position="173"/>
    </location>
</feature>
<feature type="binding site" evidence="6">
    <location>
        <position position="36"/>
    </location>
    <ligand>
        <name>Zn(2+)</name>
        <dbReference type="ChEBI" id="CHEBI:29105"/>
    </ligand>
</feature>
<accession>A0A1J1HFT2</accession>
<dbReference type="Proteomes" id="UP000183832">
    <property type="component" value="Unassembled WGS sequence"/>
</dbReference>
<protein>
    <submittedName>
        <fullName evidence="10">CLUMA_CG000548, isoform A</fullName>
    </submittedName>
</protein>
<evidence type="ECO:0000256" key="5">
    <source>
        <dbReference type="PROSITE-ProRule" id="PRU00042"/>
    </source>
</evidence>
<dbReference type="PROSITE" id="PS50157">
    <property type="entry name" value="ZINC_FINGER_C2H2_2"/>
    <property type="match status" value="10"/>
</dbReference>
<evidence type="ECO:0000256" key="7">
    <source>
        <dbReference type="SAM" id="MobiDB-lite"/>
    </source>
</evidence>
<evidence type="ECO:0000256" key="1">
    <source>
        <dbReference type="ARBA" id="ARBA00022723"/>
    </source>
</evidence>
<sequence length="757" mass="88676">MRIIRSVLEAQDLNVKVVLEDIFADFKNCHEKCRLCFVPVTKRYSRIKITDEIQNKINSVLQVHLSIDRTGSEFICSECGNNLNNVHLFKCKIKEKQNYFEKFSNKKVGDTDDDLPLPFQEHDIKTEYELNISTETELTTPIYEVKDEIFDPEHESPNDVNESRNVESSEFLKQKQSNPQFVRRDVTIKILRTDRPLQQHKYRKDSKARFCDICGKAFKNRAYIAAHMNTHKKYRTKDYHCHICENKHFDKKQLKIHTINAHGKSVSCDICGEALKNGLALKRHKLTIHSKKFPCEICGKGSRDSYSLALHMNTHKKNKPCINVNCSICGKTFKTEEGLKNHISRPHRPHRLPCEVCGKMLRNDSLKTHMSAVHFDIKPYQCDICAKKFCKRALIAHMNTHKEHRTKDHHCNLCEASFFDNGQLRVHILNVHERPKHLTCSICRTTFRTEEGLKKHKLRPHRFPCKVCGKMYKKDLLKIHLDAVHLKIKPYECDICGKKCSKTTITAHMNTHKKHRTKDFQCTICESSFFDNGHLRQHILGKHIKPKHLTCSLCGRICWTVEGLKRHEQLPHLFPCEVCGKMLRKNGLKSHMNAMHFKIKPFQCDICGKKCEKTHLAHHVKTHIDFEHRKKDFQCYICETSFFNKNILRRHIINVHESRKNLNNSSKIDCKTCGKVFQGPNAYFNHMINIHKITPSKEQLQTTVACDVCGKRFFTIQNLKMHKFYHEEKNYICDYPGCEKKFKAKRNLSKHTFMNHK</sequence>
<dbReference type="Pfam" id="PF13912">
    <property type="entry name" value="zf-C2H2_6"/>
    <property type="match status" value="1"/>
</dbReference>
<keyword evidence="1 6" id="KW-0479">Metal-binding</keyword>
<dbReference type="SUPFAM" id="SSF57667">
    <property type="entry name" value="beta-beta-alpha zinc fingers"/>
    <property type="match status" value="9"/>
</dbReference>
<dbReference type="PROSITE" id="PS00028">
    <property type="entry name" value="ZINC_FINGER_C2H2_1"/>
    <property type="match status" value="11"/>
</dbReference>
<feature type="region of interest" description="Disordered" evidence="7">
    <location>
        <begin position="150"/>
        <end position="178"/>
    </location>
</feature>
<dbReference type="SMART" id="SM00355">
    <property type="entry name" value="ZnF_C2H2"/>
    <property type="match status" value="19"/>
</dbReference>
<name>A0A1J1HFT2_9DIPT</name>
<feature type="domain" description="C2H2-type" evidence="8">
    <location>
        <begin position="731"/>
        <end position="757"/>
    </location>
</feature>
<dbReference type="Pfam" id="PF00096">
    <property type="entry name" value="zf-C2H2"/>
    <property type="match status" value="4"/>
</dbReference>
<dbReference type="InterPro" id="IPR036236">
    <property type="entry name" value="Znf_C2H2_sf"/>
</dbReference>
<organism evidence="10 11">
    <name type="scientific">Clunio marinus</name>
    <dbReference type="NCBI Taxonomy" id="568069"/>
    <lineage>
        <taxon>Eukaryota</taxon>
        <taxon>Metazoa</taxon>
        <taxon>Ecdysozoa</taxon>
        <taxon>Arthropoda</taxon>
        <taxon>Hexapoda</taxon>
        <taxon>Insecta</taxon>
        <taxon>Pterygota</taxon>
        <taxon>Neoptera</taxon>
        <taxon>Endopterygota</taxon>
        <taxon>Diptera</taxon>
        <taxon>Nematocera</taxon>
        <taxon>Chironomoidea</taxon>
        <taxon>Chironomidae</taxon>
        <taxon>Clunio</taxon>
    </lineage>
</organism>
<keyword evidence="4 6" id="KW-0862">Zinc</keyword>
<reference evidence="10 11" key="1">
    <citation type="submission" date="2015-04" db="EMBL/GenBank/DDBJ databases">
        <authorList>
            <person name="Syromyatnikov M.Y."/>
            <person name="Popov V.N."/>
        </authorList>
    </citation>
    <scope>NUCLEOTIDE SEQUENCE [LARGE SCALE GENOMIC DNA]</scope>
</reference>
<feature type="domain" description="C2H2-type" evidence="8">
    <location>
        <begin position="633"/>
        <end position="661"/>
    </location>
</feature>
<dbReference type="SMART" id="SM00868">
    <property type="entry name" value="zf-AD"/>
    <property type="match status" value="1"/>
</dbReference>
<evidence type="ECO:0000259" key="9">
    <source>
        <dbReference type="PROSITE" id="PS51915"/>
    </source>
</evidence>
<feature type="binding site" evidence="6">
    <location>
        <position position="33"/>
    </location>
    <ligand>
        <name>Zn(2+)</name>
        <dbReference type="ChEBI" id="CHEBI:29105"/>
    </ligand>
</feature>
<dbReference type="GO" id="GO:0008270">
    <property type="term" value="F:zinc ion binding"/>
    <property type="evidence" value="ECO:0007669"/>
    <property type="project" value="UniProtKB-UniRule"/>
</dbReference>
<evidence type="ECO:0000313" key="11">
    <source>
        <dbReference type="Proteomes" id="UP000183832"/>
    </source>
</evidence>
<dbReference type="Gene3D" id="3.40.1800.20">
    <property type="match status" value="1"/>
</dbReference>
<feature type="domain" description="C2H2-type" evidence="8">
    <location>
        <begin position="293"/>
        <end position="320"/>
    </location>
</feature>
<dbReference type="InterPro" id="IPR013087">
    <property type="entry name" value="Znf_C2H2_type"/>
</dbReference>
<feature type="domain" description="C2H2-type" evidence="8">
    <location>
        <begin position="520"/>
        <end position="548"/>
    </location>
</feature>
<feature type="binding site" evidence="6">
    <location>
        <position position="79"/>
    </location>
    <ligand>
        <name>Zn(2+)</name>
        <dbReference type="ChEBI" id="CHEBI:29105"/>
    </ligand>
</feature>
<evidence type="ECO:0000313" key="10">
    <source>
        <dbReference type="EMBL" id="CRK86715.1"/>
    </source>
</evidence>
<feature type="domain" description="C2H2-type" evidence="8">
    <location>
        <begin position="668"/>
        <end position="691"/>
    </location>
</feature>
<proteinExistence type="predicted"/>
<keyword evidence="3 5" id="KW-0863">Zinc-finger</keyword>
<feature type="domain" description="C2H2-type" evidence="8">
    <location>
        <begin position="209"/>
        <end position="236"/>
    </location>
</feature>
<dbReference type="Gene3D" id="3.30.160.60">
    <property type="entry name" value="Classic Zinc Finger"/>
    <property type="match status" value="10"/>
</dbReference>
<feature type="domain" description="C2H2-type" evidence="8">
    <location>
        <begin position="266"/>
        <end position="294"/>
    </location>
</feature>
<dbReference type="GO" id="GO:0005634">
    <property type="term" value="C:nucleus"/>
    <property type="evidence" value="ECO:0007669"/>
    <property type="project" value="InterPro"/>
</dbReference>
<dbReference type="PROSITE" id="PS51915">
    <property type="entry name" value="ZAD"/>
    <property type="match status" value="1"/>
</dbReference>
<feature type="domain" description="C2H2-type" evidence="8">
    <location>
        <begin position="704"/>
        <end position="731"/>
    </location>
</feature>
<dbReference type="SUPFAM" id="SSF57716">
    <property type="entry name" value="Glucocorticoid receptor-like (DNA-binding domain)"/>
    <property type="match status" value="1"/>
</dbReference>
<dbReference type="PANTHER" id="PTHR24379:SF121">
    <property type="entry name" value="C2H2-TYPE DOMAIN-CONTAINING PROTEIN"/>
    <property type="match status" value="1"/>
</dbReference>
<keyword evidence="2" id="KW-0677">Repeat</keyword>
<dbReference type="OrthoDB" id="2687452at2759"/>
<evidence type="ECO:0000256" key="4">
    <source>
        <dbReference type="ARBA" id="ARBA00022833"/>
    </source>
</evidence>
<evidence type="ECO:0000256" key="6">
    <source>
        <dbReference type="PROSITE-ProRule" id="PRU01263"/>
    </source>
</evidence>
<feature type="domain" description="C2H2-type" evidence="8">
    <location>
        <begin position="324"/>
        <end position="352"/>
    </location>
</feature>
<evidence type="ECO:0000259" key="8">
    <source>
        <dbReference type="PROSITE" id="PS50157"/>
    </source>
</evidence>
<evidence type="ECO:0000256" key="3">
    <source>
        <dbReference type="ARBA" id="ARBA00022771"/>
    </source>
</evidence>
<keyword evidence="11" id="KW-1185">Reference proteome</keyword>
<feature type="binding site" evidence="6">
    <location>
        <position position="76"/>
    </location>
    <ligand>
        <name>Zn(2+)</name>
        <dbReference type="ChEBI" id="CHEBI:29105"/>
    </ligand>
</feature>
<dbReference type="EMBL" id="CVRI01000002">
    <property type="protein sequence ID" value="CRK86715.1"/>
    <property type="molecule type" value="Genomic_DNA"/>
</dbReference>
<gene>
    <name evidence="10" type="ORF">CLUMA_CG000548</name>
</gene>
<dbReference type="AlphaFoldDB" id="A0A1J1HFT2"/>
<feature type="domain" description="ZAD" evidence="9">
    <location>
        <begin position="31"/>
        <end position="103"/>
    </location>
</feature>